<comment type="catalytic activity">
    <reaction evidence="13 15">
        <text>RNA(n) + a ribonucleoside 5'-triphosphate = RNA(n+1) + diphosphate</text>
        <dbReference type="Rhea" id="RHEA:21248"/>
        <dbReference type="Rhea" id="RHEA-COMP:14527"/>
        <dbReference type="Rhea" id="RHEA-COMP:17342"/>
        <dbReference type="ChEBI" id="CHEBI:33019"/>
        <dbReference type="ChEBI" id="CHEBI:61557"/>
        <dbReference type="ChEBI" id="CHEBI:140395"/>
        <dbReference type="EC" id="2.7.7.6"/>
    </reaction>
</comment>
<dbReference type="EMBL" id="AJWK01019787">
    <property type="status" value="NOT_ANNOTATED_CDS"/>
    <property type="molecule type" value="Genomic_DNA"/>
</dbReference>
<dbReference type="Gene3D" id="3.30.1490.180">
    <property type="entry name" value="RNA polymerase ii"/>
    <property type="match status" value="1"/>
</dbReference>
<sequence>MSYFNRGGENGAFHLDANELKFAAFTSEEVKKLSKVKIFTALTIDRLGLALSGGLYDPRMGPYDSDADVCQTCSRPFALCEGHLGHIDLCMLVYNPLFIQTIYSLLRVSCLSCHQLQLSQHVRSVVELQLCLVDAGYIIEAQELEFLKSEAAANATEARVKLENGDSVHPKIAEFRELLQRSPVNHYHNKNTEELRLSIISSTMKMGLRKFCLHCKQPLKRVKYSYKTLMMSVSKNEMIHFYQSQADTVSQEEMQKRIKMSNKAILADECREYCRKIYESHPDFFLLLYPILRSVSASAATPFDIFFTNCIAVTPPKVRPAGHVRKYVMNGPDVYPGANFIEDDRGKLLIPPNDPTRRQAMAKLLATPSIHHSVQVVHRHLLNNDILLLNRQPTLHRPSIMAHKARILRGEKTFRLHYSNCKSYNADFDGDEMNAHCPQNELGRSEAYNLVNVPNQYLVPKDGTPLGGLIQDHIISGVRLTMRGRFFTREEYYQLVFQGLSRQRGTLTLLPPTILKPRVLWSGKQVLSTIILNIIPRGKDPICLTSTSKISAGAWSTAKPRKWKAGGTPILDNSMTEAEVVIRRGELLVGILDKMHYGSTAYSLVHCMFELYGSEYSTRLLSSFARLFTYFLQWEGFTLGPKDIVVLADADKQRTSIIEESRKIGTATAAEALNLPTDITTDELAVKMDEAFHSDPKFRAIMDRQFKSALDQFTNNINKCCIPTGLVTKFPDNNLQLMIQSGAKGSAVNAMQISCLLGQIELEGKRPPLMVSGKALPSFPFFETSPKSGGFIDGRFLTGIQPQDFFFHCMAGREGLIDTAVKTSRSGYLQRCLIKHLEGLNVNYDYTVRDSDDSVVQFLYGEDGLDIAKSQFFKKKLMSFLDDNASIVGDKRVLSELRQDEEIIESVQKYVKSIKSWEKRNKNAPAKRRVSPFLNFCQKFRESEAVKNGNQVVNGRRRADAKACSKWQKMSEDERRDYHSKTSERRPDPVVSKFLPGACFGSITETMQQLIRDYGRENPTRRKEFTEIMHLKAMQAVAPPGDPVGLLAAQSIGEPSTQMTLNTFHFAGRGEMNVTLGIPRLREILMLASKNIKTPSMDIPFKPHPKLESVAEKLRIKLGRVTVSDVLEYINVKCRLVLRPQRVWEYKLLFRFLPHDGYSNDFCVRPKQILKFMSKKFFKLMFRGIVKLSKEKNSVIDFGEEKGKKGQQAEKENDDIDYAEPEEKDTGAATRRDEGEESSDEELMDDADATEANRKNKQADQRDYDEPDDDEEKQDADADENEEIDEDEEKKLLEVGEEDLKEDEETANVIESNEFTESYRYDKENHLWCELVFHLPVKFKTLDLTAMLREVARKAVIWEVPLISQLMDDADATEANRKNKQADQRDYDEPDDDEEKQDADADENEEIDEDEEKKLLEVGEEDLKEDEETANVIESNEFTESYRYDKENHLWCELVFHLPVKFKTLDLTAMLREVARKAVIWEVPLISRAITYNQNEQLMLKTQGINIVEMFQYNKLLDLDRLYSNDIHAIAQTYGIEAAGRVIVKEVQNVFKVYGITVDPRHLFLISDYMTFNGNISALSRKGMETSVSPLQQMSFESCMRFLKAATISGCTDNLSSPSSRLIVGQPCKSGTGAFVLLNDNRAFLSNFKRIPKEEVAAH</sequence>
<accession>A0A1B0CN45</accession>
<dbReference type="Pfam" id="PF05000">
    <property type="entry name" value="RNA_pol_Rpb1_4"/>
    <property type="match status" value="1"/>
</dbReference>
<dbReference type="Pfam" id="PF04998">
    <property type="entry name" value="RNA_pol_Rpb1_5"/>
    <property type="match status" value="1"/>
</dbReference>
<feature type="region of interest" description="Disordered" evidence="16">
    <location>
        <begin position="1199"/>
        <end position="1289"/>
    </location>
</feature>
<evidence type="ECO:0000256" key="11">
    <source>
        <dbReference type="ARBA" id="ARBA00023163"/>
    </source>
</evidence>
<dbReference type="GO" id="GO:0046872">
    <property type="term" value="F:metal ion binding"/>
    <property type="evidence" value="ECO:0007669"/>
    <property type="project" value="UniProtKB-KW"/>
</dbReference>
<keyword evidence="8" id="KW-0479">Metal-binding</keyword>
<dbReference type="EMBL" id="AJWK01019785">
    <property type="status" value="NOT_ANNOTATED_CDS"/>
    <property type="molecule type" value="Genomic_DNA"/>
</dbReference>
<dbReference type="InterPro" id="IPR007080">
    <property type="entry name" value="RNA_pol_Rpb1_1"/>
</dbReference>
<dbReference type="CDD" id="cd02735">
    <property type="entry name" value="RNAP_I_Rpa1_C"/>
    <property type="match status" value="1"/>
</dbReference>
<dbReference type="Gene3D" id="6.20.50.80">
    <property type="match status" value="1"/>
</dbReference>
<dbReference type="InterPro" id="IPR044893">
    <property type="entry name" value="RNA_pol_Rpb1_clamp_domain"/>
</dbReference>
<keyword evidence="5" id="KW-0597">Phosphoprotein</keyword>
<dbReference type="InterPro" id="IPR042102">
    <property type="entry name" value="RNA_pol_Rpb1_3_sf"/>
</dbReference>
<dbReference type="InterPro" id="IPR000722">
    <property type="entry name" value="RNA_pol_asu"/>
</dbReference>
<evidence type="ECO:0000256" key="3">
    <source>
        <dbReference type="ARBA" id="ARBA00011251"/>
    </source>
</evidence>
<dbReference type="Gene3D" id="1.10.274.100">
    <property type="entry name" value="RNA polymerase Rpb1, domain 3"/>
    <property type="match status" value="1"/>
</dbReference>
<dbReference type="InterPro" id="IPR015699">
    <property type="entry name" value="DNA-dir_RNA_pol1_lsu_N"/>
</dbReference>
<comment type="function">
    <text evidence="14">DNA-dependent RNA polymerase catalyzes the transcription of DNA into RNA using the four ribonucleoside triphosphates as substrates. Largest and catalytic core component of RNA polymerase I which synthesizes ribosomal RNA precursors. Forms the polymerase active center together with the second largest subunit. A single stranded DNA template strand of the promoter is positioned within the central active site cleft of Pol I. A bridging helix emanates from RPA1 and crosses the cleft near the catalytic site and is thought to promote translocation of Pol I by acting as a ratchet that moves the RNA-DNA hybrid through the active site by switching from straight to bent conformations at each step of nucleotide addition.</text>
</comment>
<dbReference type="VEuPathDB" id="VectorBase:LLONM1_002646"/>
<evidence type="ECO:0000256" key="16">
    <source>
        <dbReference type="SAM" id="MobiDB-lite"/>
    </source>
</evidence>
<dbReference type="GO" id="GO:0003677">
    <property type="term" value="F:DNA binding"/>
    <property type="evidence" value="ECO:0007669"/>
    <property type="project" value="InterPro"/>
</dbReference>
<reference evidence="18" key="1">
    <citation type="submission" date="2020-05" db="UniProtKB">
        <authorList>
            <consortium name="EnsemblMetazoa"/>
        </authorList>
    </citation>
    <scope>IDENTIFICATION</scope>
    <source>
        <strain evidence="18">Jacobina</strain>
    </source>
</reference>
<comment type="subunit">
    <text evidence="3">Component of the RNA polymerase I (Pol I) complex consisting of at least 13 subunits.</text>
</comment>
<evidence type="ECO:0000256" key="2">
    <source>
        <dbReference type="ARBA" id="ARBA00006460"/>
    </source>
</evidence>
<dbReference type="SMART" id="SM00663">
    <property type="entry name" value="RPOLA_N"/>
    <property type="match status" value="1"/>
</dbReference>
<evidence type="ECO:0000256" key="10">
    <source>
        <dbReference type="ARBA" id="ARBA00022842"/>
    </source>
</evidence>
<dbReference type="EMBL" id="AJWK01019786">
    <property type="status" value="NOT_ANNOTATED_CDS"/>
    <property type="molecule type" value="Genomic_DNA"/>
</dbReference>
<evidence type="ECO:0000256" key="9">
    <source>
        <dbReference type="ARBA" id="ARBA00022833"/>
    </source>
</evidence>
<keyword evidence="11 15" id="KW-0804">Transcription</keyword>
<dbReference type="EC" id="2.7.7.6" evidence="15"/>
<comment type="similarity">
    <text evidence="2 15">Belongs to the RNA polymerase beta' chain family.</text>
</comment>
<dbReference type="Gene3D" id="1.10.132.30">
    <property type="match status" value="1"/>
</dbReference>
<comment type="subcellular location">
    <subcellularLocation>
        <location evidence="1">Nucleus</location>
        <location evidence="1">Nucleolus</location>
    </subcellularLocation>
</comment>
<keyword evidence="9" id="KW-0862">Zinc</keyword>
<evidence type="ECO:0000256" key="4">
    <source>
        <dbReference type="ARBA" id="ARBA00022478"/>
    </source>
</evidence>
<dbReference type="Gene3D" id="6.10.250.2940">
    <property type="match status" value="1"/>
</dbReference>
<evidence type="ECO:0000256" key="8">
    <source>
        <dbReference type="ARBA" id="ARBA00022723"/>
    </source>
</evidence>
<feature type="compositionally biased region" description="Basic and acidic residues" evidence="16">
    <location>
        <begin position="1374"/>
        <end position="1387"/>
    </location>
</feature>
<dbReference type="InterPro" id="IPR036910">
    <property type="entry name" value="HMG_box_dom_sf"/>
</dbReference>
<keyword evidence="4 15" id="KW-0240">DNA-directed RNA polymerase</keyword>
<evidence type="ECO:0000256" key="6">
    <source>
        <dbReference type="ARBA" id="ARBA00022679"/>
    </source>
</evidence>
<feature type="compositionally biased region" description="Acidic residues" evidence="16">
    <location>
        <begin position="1388"/>
        <end position="1411"/>
    </location>
</feature>
<protein>
    <recommendedName>
        <fullName evidence="15">DNA-directed RNA polymerase subunit</fullName>
        <ecNumber evidence="15">2.7.7.6</ecNumber>
    </recommendedName>
</protein>
<feature type="compositionally biased region" description="Acidic residues" evidence="16">
    <location>
        <begin position="1212"/>
        <end position="1223"/>
    </location>
</feature>
<evidence type="ECO:0000256" key="13">
    <source>
        <dbReference type="ARBA" id="ARBA00048552"/>
    </source>
</evidence>
<dbReference type="Gene3D" id="3.30.70.2850">
    <property type="match status" value="2"/>
</dbReference>
<dbReference type="Pfam" id="PF04997">
    <property type="entry name" value="RNA_pol_Rpb1_1"/>
    <property type="match status" value="1"/>
</dbReference>
<feature type="compositionally biased region" description="Acidic residues" evidence="16">
    <location>
        <begin position="1265"/>
        <end position="1288"/>
    </location>
</feature>
<evidence type="ECO:0000313" key="19">
    <source>
        <dbReference type="Proteomes" id="UP000092461"/>
    </source>
</evidence>
<keyword evidence="12" id="KW-0539">Nucleus</keyword>
<dbReference type="InterPro" id="IPR007081">
    <property type="entry name" value="RNA_pol_Rpb1_5"/>
</dbReference>
<keyword evidence="7 15" id="KW-0548">Nucleotidyltransferase</keyword>
<dbReference type="Gene3D" id="2.40.40.20">
    <property type="match status" value="1"/>
</dbReference>
<evidence type="ECO:0000256" key="5">
    <source>
        <dbReference type="ARBA" id="ARBA00022553"/>
    </source>
</evidence>
<feature type="region of interest" description="Disordered" evidence="16">
    <location>
        <begin position="1374"/>
        <end position="1412"/>
    </location>
</feature>
<dbReference type="InterPro" id="IPR045867">
    <property type="entry name" value="DNA-dir_RpoC_beta_prime"/>
</dbReference>
<dbReference type="FunFam" id="2.40.40.20:FF:000019">
    <property type="entry name" value="DNA-directed RNA polymerase II subunit RPB1"/>
    <property type="match status" value="1"/>
</dbReference>
<dbReference type="Gene3D" id="4.10.860.120">
    <property type="entry name" value="RNA polymerase II, clamp domain"/>
    <property type="match status" value="1"/>
</dbReference>
<dbReference type="FunFam" id="1.10.274.100:FF:000012">
    <property type="entry name" value="DNA-directed RNA polymerase subunit"/>
    <property type="match status" value="1"/>
</dbReference>
<dbReference type="Proteomes" id="UP000092461">
    <property type="component" value="Unassembled WGS sequence"/>
</dbReference>
<dbReference type="InterPro" id="IPR007083">
    <property type="entry name" value="RNA_pol_Rpb1_4"/>
</dbReference>
<feature type="compositionally biased region" description="Basic and acidic residues" evidence="16">
    <location>
        <begin position="1224"/>
        <end position="1234"/>
    </location>
</feature>
<feature type="compositionally biased region" description="Basic and acidic residues" evidence="16">
    <location>
        <begin position="1199"/>
        <end position="1211"/>
    </location>
</feature>
<evidence type="ECO:0000256" key="15">
    <source>
        <dbReference type="RuleBase" id="RU004279"/>
    </source>
</evidence>
<evidence type="ECO:0000259" key="17">
    <source>
        <dbReference type="SMART" id="SM00663"/>
    </source>
</evidence>
<dbReference type="EnsemblMetazoa" id="LLOJ006129-RA">
    <property type="protein sequence ID" value="LLOJ006129-PA"/>
    <property type="gene ID" value="LLOJ006129"/>
</dbReference>
<dbReference type="GO" id="GO:0006351">
    <property type="term" value="P:DNA-templated transcription"/>
    <property type="evidence" value="ECO:0007669"/>
    <property type="project" value="InterPro"/>
</dbReference>
<dbReference type="SUPFAM" id="SSF64484">
    <property type="entry name" value="beta and beta-prime subunits of DNA dependent RNA-polymerase"/>
    <property type="match status" value="1"/>
</dbReference>
<evidence type="ECO:0000256" key="14">
    <source>
        <dbReference type="ARBA" id="ARBA00053996"/>
    </source>
</evidence>
<dbReference type="InterPro" id="IPR038120">
    <property type="entry name" value="Rpb1_funnel_sf"/>
</dbReference>
<keyword evidence="19" id="KW-1185">Reference proteome</keyword>
<keyword evidence="6 15" id="KW-0808">Transferase</keyword>
<evidence type="ECO:0000256" key="12">
    <source>
        <dbReference type="ARBA" id="ARBA00023242"/>
    </source>
</evidence>
<dbReference type="PANTHER" id="PTHR19376">
    <property type="entry name" value="DNA-DIRECTED RNA POLYMERASE"/>
    <property type="match status" value="1"/>
</dbReference>
<dbReference type="GO" id="GO:0005736">
    <property type="term" value="C:RNA polymerase I complex"/>
    <property type="evidence" value="ECO:0007669"/>
    <property type="project" value="TreeGrafter"/>
</dbReference>
<feature type="region of interest" description="Disordered" evidence="16">
    <location>
        <begin position="964"/>
        <end position="987"/>
    </location>
</feature>
<dbReference type="InterPro" id="IPR006592">
    <property type="entry name" value="RNA_pol_N"/>
</dbReference>
<keyword evidence="10" id="KW-0460">Magnesium</keyword>
<organism evidence="18 19">
    <name type="scientific">Lutzomyia longipalpis</name>
    <name type="common">Sand fly</name>
    <dbReference type="NCBI Taxonomy" id="7200"/>
    <lineage>
        <taxon>Eukaryota</taxon>
        <taxon>Metazoa</taxon>
        <taxon>Ecdysozoa</taxon>
        <taxon>Arthropoda</taxon>
        <taxon>Hexapoda</taxon>
        <taxon>Insecta</taxon>
        <taxon>Pterygota</taxon>
        <taxon>Neoptera</taxon>
        <taxon>Endopterygota</taxon>
        <taxon>Diptera</taxon>
        <taxon>Nematocera</taxon>
        <taxon>Psychodoidea</taxon>
        <taxon>Psychodidae</taxon>
        <taxon>Lutzomyia</taxon>
        <taxon>Lutzomyia</taxon>
    </lineage>
</organism>
<dbReference type="InterPro" id="IPR007066">
    <property type="entry name" value="RNA_pol_Rpb1_3"/>
</dbReference>
<dbReference type="PANTHER" id="PTHR19376:SF11">
    <property type="entry name" value="DNA-DIRECTED RNA POLYMERASE I SUBUNIT RPA1"/>
    <property type="match status" value="1"/>
</dbReference>
<dbReference type="GO" id="GO:0003899">
    <property type="term" value="F:DNA-directed RNA polymerase activity"/>
    <property type="evidence" value="ECO:0007669"/>
    <property type="project" value="UniProtKB-EC"/>
</dbReference>
<feature type="compositionally biased region" description="Basic and acidic residues" evidence="16">
    <location>
        <begin position="1251"/>
        <end position="1264"/>
    </location>
</feature>
<dbReference type="VEuPathDB" id="VectorBase:LLOJ006129"/>
<feature type="compositionally biased region" description="Acidic residues" evidence="16">
    <location>
        <begin position="1235"/>
        <end position="1249"/>
    </location>
</feature>
<dbReference type="Gene3D" id="1.10.30.10">
    <property type="entry name" value="High mobility group box domain"/>
    <property type="match status" value="1"/>
</dbReference>
<dbReference type="Pfam" id="PF00623">
    <property type="entry name" value="RNA_pol_Rpb1_2"/>
    <property type="match status" value="1"/>
</dbReference>
<dbReference type="Gene3D" id="1.10.150.390">
    <property type="match status" value="1"/>
</dbReference>
<proteinExistence type="inferred from homology"/>
<evidence type="ECO:0000256" key="1">
    <source>
        <dbReference type="ARBA" id="ARBA00004604"/>
    </source>
</evidence>
<dbReference type="InterPro" id="IPR047107">
    <property type="entry name" value="DNA-dir_RNA_pol1_lsu_C"/>
</dbReference>
<name>A0A1B0CN45_LUTLO</name>
<dbReference type="CDD" id="cd01435">
    <property type="entry name" value="RNAP_I_RPA1_N"/>
    <property type="match status" value="1"/>
</dbReference>
<dbReference type="VEuPathDB" id="VectorBase:LLONM1_008173"/>
<feature type="domain" description="RNA polymerase N-terminal" evidence="17">
    <location>
        <begin position="236"/>
        <end position="481"/>
    </location>
</feature>
<dbReference type="Pfam" id="PF04983">
    <property type="entry name" value="RNA_pol_Rpb1_3"/>
    <property type="match status" value="1"/>
</dbReference>
<evidence type="ECO:0000313" key="18">
    <source>
        <dbReference type="EnsemblMetazoa" id="LLOJ006129-PA"/>
    </source>
</evidence>
<evidence type="ECO:0000256" key="7">
    <source>
        <dbReference type="ARBA" id="ARBA00022695"/>
    </source>
</evidence>